<dbReference type="KEGG" id="paby:Ga0080574_TMP2061"/>
<protein>
    <recommendedName>
        <fullName evidence="3">Hpt domain-containing protein</fullName>
    </recommendedName>
</protein>
<dbReference type="EMBL" id="CP015093">
    <property type="protein sequence ID" value="APZ52395.1"/>
    <property type="molecule type" value="Genomic_DNA"/>
</dbReference>
<dbReference type="AlphaFoldDB" id="A0A1P8USL4"/>
<accession>A0A1P8USL4</accession>
<dbReference type="STRING" id="1250539.Ga0080574_TMP2061"/>
<dbReference type="OrthoDB" id="7873775at2"/>
<dbReference type="InterPro" id="IPR036641">
    <property type="entry name" value="HPT_dom_sf"/>
</dbReference>
<reference evidence="1 2" key="1">
    <citation type="submission" date="2016-04" db="EMBL/GenBank/DDBJ databases">
        <title>Deep-sea bacteria in the southern Pacific.</title>
        <authorList>
            <person name="Tang K."/>
        </authorList>
    </citation>
    <scope>NUCLEOTIDE SEQUENCE [LARGE SCALE GENOMIC DNA]</scope>
    <source>
        <strain evidence="1 2">JLT2014</strain>
    </source>
</reference>
<dbReference type="RefSeq" id="WP_076698453.1">
    <property type="nucleotide sequence ID" value="NZ_CP015093.1"/>
</dbReference>
<dbReference type="GO" id="GO:0000160">
    <property type="term" value="P:phosphorelay signal transduction system"/>
    <property type="evidence" value="ECO:0007669"/>
    <property type="project" value="InterPro"/>
</dbReference>
<dbReference type="Gene3D" id="1.20.120.160">
    <property type="entry name" value="HPT domain"/>
    <property type="match status" value="1"/>
</dbReference>
<dbReference type="SUPFAM" id="SSF47226">
    <property type="entry name" value="Histidine-containing phosphotransfer domain, HPT domain"/>
    <property type="match status" value="1"/>
</dbReference>
<name>A0A1P8USL4_9RHOB</name>
<evidence type="ECO:0008006" key="3">
    <source>
        <dbReference type="Google" id="ProtNLM"/>
    </source>
</evidence>
<dbReference type="Proteomes" id="UP000187059">
    <property type="component" value="Chromosome"/>
</dbReference>
<keyword evidence="2" id="KW-1185">Reference proteome</keyword>
<gene>
    <name evidence="1" type="ORF">Ga0080574_TMP2061</name>
</gene>
<evidence type="ECO:0000313" key="1">
    <source>
        <dbReference type="EMBL" id="APZ52395.1"/>
    </source>
</evidence>
<organism evidence="1 2">
    <name type="scientific">Salipiger abyssi</name>
    <dbReference type="NCBI Taxonomy" id="1250539"/>
    <lineage>
        <taxon>Bacteria</taxon>
        <taxon>Pseudomonadati</taxon>
        <taxon>Pseudomonadota</taxon>
        <taxon>Alphaproteobacteria</taxon>
        <taxon>Rhodobacterales</taxon>
        <taxon>Roseobacteraceae</taxon>
        <taxon>Salipiger</taxon>
    </lineage>
</organism>
<sequence length="130" mass="13987">MDEVVEQVAILSPSETPGLDPERLAELYARLGARDGENMVCRAMEELACRLGQADRFYEEGDLAQMRKCTRALGAIAGEIGMTGLSRIAIDVVQCIDDGDAVALAATLARLARIGEGSLYAVWDLQDLSV</sequence>
<proteinExistence type="predicted"/>
<evidence type="ECO:0000313" key="2">
    <source>
        <dbReference type="Proteomes" id="UP000187059"/>
    </source>
</evidence>